<dbReference type="Gene3D" id="1.10.260.40">
    <property type="entry name" value="lambda repressor-like DNA-binding domains"/>
    <property type="match status" value="1"/>
</dbReference>
<dbReference type="PROSITE" id="PS50932">
    <property type="entry name" value="HTH_LACI_2"/>
    <property type="match status" value="1"/>
</dbReference>
<keyword evidence="3" id="KW-0804">Transcription</keyword>
<evidence type="ECO:0000256" key="2">
    <source>
        <dbReference type="ARBA" id="ARBA00023125"/>
    </source>
</evidence>
<reference evidence="5 6" key="1">
    <citation type="submission" date="2020-02" db="EMBL/GenBank/DDBJ databases">
        <title>Characterization of phylogenetic diversity of novel bifidobacterial species isolated in Czech ZOOs.</title>
        <authorList>
            <person name="Lugli G.A."/>
            <person name="Vera N.B."/>
            <person name="Ventura M."/>
        </authorList>
    </citation>
    <scope>NUCLEOTIDE SEQUENCE [LARGE SCALE GENOMIC DNA]</scope>
    <source>
        <strain evidence="5 6">DSM 109957</strain>
    </source>
</reference>
<dbReference type="Pfam" id="PF13377">
    <property type="entry name" value="Peripla_BP_3"/>
    <property type="match status" value="1"/>
</dbReference>
<dbReference type="PANTHER" id="PTHR30146:SF109">
    <property type="entry name" value="HTH-TYPE TRANSCRIPTIONAL REGULATOR GALS"/>
    <property type="match status" value="1"/>
</dbReference>
<keyword evidence="6" id="KW-1185">Reference proteome</keyword>
<gene>
    <name evidence="5" type="ORF">G1C95_1779</name>
</gene>
<dbReference type="AlphaFoldDB" id="A0A7Y0HTY9"/>
<evidence type="ECO:0000256" key="1">
    <source>
        <dbReference type="ARBA" id="ARBA00023015"/>
    </source>
</evidence>
<dbReference type="SUPFAM" id="SSF47413">
    <property type="entry name" value="lambda repressor-like DNA-binding domains"/>
    <property type="match status" value="1"/>
</dbReference>
<keyword evidence="1" id="KW-0805">Transcription regulation</keyword>
<dbReference type="InterPro" id="IPR010982">
    <property type="entry name" value="Lambda_DNA-bd_dom_sf"/>
</dbReference>
<keyword evidence="2" id="KW-0238">DNA-binding</keyword>
<dbReference type="SUPFAM" id="SSF53822">
    <property type="entry name" value="Periplasmic binding protein-like I"/>
    <property type="match status" value="1"/>
</dbReference>
<dbReference type="Gene3D" id="3.40.50.2300">
    <property type="match status" value="2"/>
</dbReference>
<organism evidence="5 6">
    <name type="scientific">Bifidobacterium oedipodis</name>
    <dbReference type="NCBI Taxonomy" id="2675322"/>
    <lineage>
        <taxon>Bacteria</taxon>
        <taxon>Bacillati</taxon>
        <taxon>Actinomycetota</taxon>
        <taxon>Actinomycetes</taxon>
        <taxon>Bifidobacteriales</taxon>
        <taxon>Bifidobacteriaceae</taxon>
        <taxon>Bifidobacterium</taxon>
    </lineage>
</organism>
<name>A0A7Y0HTY9_9BIFI</name>
<dbReference type="GO" id="GO:0000976">
    <property type="term" value="F:transcription cis-regulatory region binding"/>
    <property type="evidence" value="ECO:0007669"/>
    <property type="project" value="TreeGrafter"/>
</dbReference>
<evidence type="ECO:0000256" key="3">
    <source>
        <dbReference type="ARBA" id="ARBA00023163"/>
    </source>
</evidence>
<dbReference type="GO" id="GO:0003700">
    <property type="term" value="F:DNA-binding transcription factor activity"/>
    <property type="evidence" value="ECO:0007669"/>
    <property type="project" value="TreeGrafter"/>
</dbReference>
<evidence type="ECO:0000259" key="4">
    <source>
        <dbReference type="PROSITE" id="PS50932"/>
    </source>
</evidence>
<accession>A0A7Y0HTY9</accession>
<dbReference type="SMART" id="SM00354">
    <property type="entry name" value="HTH_LACI"/>
    <property type="match status" value="1"/>
</dbReference>
<dbReference type="PROSITE" id="PS00356">
    <property type="entry name" value="HTH_LACI_1"/>
    <property type="match status" value="1"/>
</dbReference>
<dbReference type="InterPro" id="IPR028082">
    <property type="entry name" value="Peripla_BP_I"/>
</dbReference>
<protein>
    <submittedName>
        <fullName evidence="5">LacI family transcriptional regulator</fullName>
    </submittedName>
</protein>
<sequence length="365" mass="39738">MAVTLADVARKAGVSAQSVSNAVNGTGRMSERTRERILAVASEMGYHTNRPAQMLRAGATHTIGLAIPNFGQPFFAYYCDLLINAADKLGYGVVIATYVRHANGLADLIEETYRFNADGWIFFTDKPLTDSKAATLLRQQYPVVLTGDYSAHGLADDIIMANVDAAHDVTDWLLSGNNPAHEVAFIGAPPAIHELAEQTDGDLDALELATVQLEGGAAQRLSGYLRAMREHGMDVTASRLAPCRWLSPSEGFNATQWLINEYRSTDNPLPDSLFCANDAIAIGAMEAVHQAGLRIPDDVEIIGFDNTSESQFVTPHLTTLDPSVQQYAQLAVDRIIARINGDDSPAATYNTTQYRIVERQTTRPR</sequence>
<dbReference type="Pfam" id="PF00356">
    <property type="entry name" value="LacI"/>
    <property type="match status" value="1"/>
</dbReference>
<evidence type="ECO:0000313" key="5">
    <source>
        <dbReference type="EMBL" id="NMM94592.1"/>
    </source>
</evidence>
<comment type="caution">
    <text evidence="5">The sequence shown here is derived from an EMBL/GenBank/DDBJ whole genome shotgun (WGS) entry which is preliminary data.</text>
</comment>
<proteinExistence type="predicted"/>
<evidence type="ECO:0000313" key="6">
    <source>
        <dbReference type="Proteomes" id="UP000532194"/>
    </source>
</evidence>
<dbReference type="InterPro" id="IPR000843">
    <property type="entry name" value="HTH_LacI"/>
</dbReference>
<dbReference type="RefSeq" id="WP_169172615.1">
    <property type="nucleotide sequence ID" value="NZ_JAAIII010000005.1"/>
</dbReference>
<dbReference type="PANTHER" id="PTHR30146">
    <property type="entry name" value="LACI-RELATED TRANSCRIPTIONAL REPRESSOR"/>
    <property type="match status" value="1"/>
</dbReference>
<dbReference type="CDD" id="cd01392">
    <property type="entry name" value="HTH_LacI"/>
    <property type="match status" value="1"/>
</dbReference>
<dbReference type="CDD" id="cd06267">
    <property type="entry name" value="PBP1_LacI_sugar_binding-like"/>
    <property type="match status" value="1"/>
</dbReference>
<dbReference type="InterPro" id="IPR046335">
    <property type="entry name" value="LacI/GalR-like_sensor"/>
</dbReference>
<dbReference type="EMBL" id="JAAIII010000005">
    <property type="protein sequence ID" value="NMM94592.1"/>
    <property type="molecule type" value="Genomic_DNA"/>
</dbReference>
<dbReference type="Proteomes" id="UP000532194">
    <property type="component" value="Unassembled WGS sequence"/>
</dbReference>
<feature type="domain" description="HTH lacI-type" evidence="4">
    <location>
        <begin position="3"/>
        <end position="57"/>
    </location>
</feature>